<dbReference type="HOGENOM" id="CLU_3116930_0_0_6"/>
<dbReference type="EMBL" id="CP000733">
    <property type="protein sequence ID" value="ABS77413.1"/>
    <property type="molecule type" value="Genomic_DNA"/>
</dbReference>
<evidence type="ECO:0000313" key="3">
    <source>
        <dbReference type="Proteomes" id="UP000008555"/>
    </source>
</evidence>
<sequence length="50" mass="5852">MRSVHRSPFHACLKIPFAGLYGSSLVFNFIFILLILLKNIDEKQQNLRDF</sequence>
<proteinExistence type="predicted"/>
<keyword evidence="1" id="KW-0812">Transmembrane</keyword>
<dbReference type="KEGG" id="cbd:CBUD_1027"/>
<accession>A9KG60</accession>
<feature type="transmembrane region" description="Helical" evidence="1">
    <location>
        <begin position="15"/>
        <end position="37"/>
    </location>
</feature>
<name>A9KG60_COXBN</name>
<keyword evidence="1" id="KW-0472">Membrane</keyword>
<evidence type="ECO:0000256" key="1">
    <source>
        <dbReference type="SAM" id="Phobius"/>
    </source>
</evidence>
<protein>
    <submittedName>
        <fullName evidence="2">Uncharacterized protein</fullName>
    </submittedName>
</protein>
<evidence type="ECO:0000313" key="2">
    <source>
        <dbReference type="EMBL" id="ABS77413.1"/>
    </source>
</evidence>
<dbReference type="RefSeq" id="WP_005768626.1">
    <property type="nucleotide sequence ID" value="NC_009727.1"/>
</dbReference>
<organism evidence="2 3">
    <name type="scientific">Coxiella burnetii (strain Dugway 5J108-111)</name>
    <dbReference type="NCBI Taxonomy" id="434922"/>
    <lineage>
        <taxon>Bacteria</taxon>
        <taxon>Pseudomonadati</taxon>
        <taxon>Pseudomonadota</taxon>
        <taxon>Gammaproteobacteria</taxon>
        <taxon>Legionellales</taxon>
        <taxon>Coxiellaceae</taxon>
        <taxon>Coxiella</taxon>
    </lineage>
</organism>
<gene>
    <name evidence="2" type="ordered locus">CBUD_1027</name>
</gene>
<keyword evidence="1" id="KW-1133">Transmembrane helix</keyword>
<reference evidence="2 3" key="1">
    <citation type="journal article" date="2009" name="Infect. Immun.">
        <title>Comparative genomics reveal extensive transposon-mediated genomic plasticity and diversity among potential effector proteins within the genus Coxiella.</title>
        <authorList>
            <person name="Beare P.A."/>
            <person name="Unsworth N."/>
            <person name="Andoh M."/>
            <person name="Voth D.E."/>
            <person name="Omsland A."/>
            <person name="Gilk S.D."/>
            <person name="Williams K.P."/>
            <person name="Sobral B.W."/>
            <person name="Kupko J.J.III."/>
            <person name="Porcella S.F."/>
            <person name="Samuel J.E."/>
            <person name="Heinzen R.A."/>
        </authorList>
    </citation>
    <scope>NUCLEOTIDE SEQUENCE [LARGE SCALE GENOMIC DNA]</scope>
    <source>
        <strain evidence="2 3">Dugway 5J108-111</strain>
    </source>
</reference>
<dbReference type="Proteomes" id="UP000008555">
    <property type="component" value="Chromosome"/>
</dbReference>
<dbReference type="AlphaFoldDB" id="A9KG60"/>